<gene>
    <name evidence="2" type="ORF">CDO81_03235</name>
</gene>
<sequence length="521" mass="55489">MATATDTAMAAMTRLRPETRLLPLAVALLSLAAQAQEGQGGRGAITPRFSLTQTWTDNLRLSDQNKDAALITTVSPGISVSRNSGTFRGSLDYSLNGISYLKTDVPSQIQNALSANLQAELLPQTLTVEAQANIARQNVSAFGQQANSVLGTGGVSPLSNLNSREVGSLTVSPQWRSQLGGLAAVSLRGNLAMTEVRGSALGDSRSTGATLQLTQLSPGILGWYAQASTQQMRPKLAQANRNSTLTLGANYRPDPDLALSANVGEERSNYLSASGEANDSRTWGVTGDWTPTSRTRLSANYQSHRYGDTRGLVFEHRMRNSVWRYSDTRSVIVGNSGSSGSVRTNYDLYSLLLTSVEPDPVKRDALVRAALQSLGLSPDAPVSQGFLSSGPSQTRSQQLSFTLQGVRTNVTAAATRTLSSRLGSGLNQGDLATNAFVEQRSYSLSGSYQLSPVSGLSLTASRQESQGDGTGRATQLTSWFANWNTRLGSGLSVQLGARHSRFESTAPYSENSVYGTVSQQF</sequence>
<evidence type="ECO:0000313" key="3">
    <source>
        <dbReference type="Proteomes" id="UP000197446"/>
    </source>
</evidence>
<dbReference type="AlphaFoldDB" id="A0A254NCL9"/>
<organism evidence="2 3">
    <name type="scientific">Roseateles puraquae</name>
    <dbReference type="NCBI Taxonomy" id="431059"/>
    <lineage>
        <taxon>Bacteria</taxon>
        <taxon>Pseudomonadati</taxon>
        <taxon>Pseudomonadota</taxon>
        <taxon>Betaproteobacteria</taxon>
        <taxon>Burkholderiales</taxon>
        <taxon>Sphaerotilaceae</taxon>
        <taxon>Roseateles</taxon>
    </lineage>
</organism>
<feature type="chain" id="PRO_5012015952" evidence="1">
    <location>
        <begin position="36"/>
        <end position="521"/>
    </location>
</feature>
<proteinExistence type="predicted"/>
<dbReference type="InterPro" id="IPR023614">
    <property type="entry name" value="Porin_dom_sf"/>
</dbReference>
<dbReference type="Proteomes" id="UP000197446">
    <property type="component" value="Unassembled WGS sequence"/>
</dbReference>
<dbReference type="NCBIfam" id="TIGR03016">
    <property type="entry name" value="pepcterm_hypo_1"/>
    <property type="match status" value="1"/>
</dbReference>
<accession>A0A254NCL9</accession>
<evidence type="ECO:0000313" key="2">
    <source>
        <dbReference type="EMBL" id="OWR05490.1"/>
    </source>
</evidence>
<dbReference type="InterPro" id="IPR017467">
    <property type="entry name" value="CHP03016_PEP-CTERM"/>
</dbReference>
<comment type="caution">
    <text evidence="2">The sequence shown here is derived from an EMBL/GenBank/DDBJ whole genome shotgun (WGS) entry which is preliminary data.</text>
</comment>
<keyword evidence="1" id="KW-0732">Signal</keyword>
<keyword evidence="3" id="KW-1185">Reference proteome</keyword>
<dbReference type="EMBL" id="NISI01000001">
    <property type="protein sequence ID" value="OWR05490.1"/>
    <property type="molecule type" value="Genomic_DNA"/>
</dbReference>
<protein>
    <submittedName>
        <fullName evidence="2">TIGR03016 family PEP-CTERM system-associated outer membrane protein</fullName>
    </submittedName>
</protein>
<reference evidence="2 3" key="1">
    <citation type="journal article" date="2007" name="Int. J. Syst. Evol. Microbiol.">
        <title>Description of Pelomonas aquatica sp. nov. and Pelomonas puraquae sp. nov., isolated from industrial and haemodialysis water.</title>
        <authorList>
            <person name="Gomila M."/>
            <person name="Bowien B."/>
            <person name="Falsen E."/>
            <person name="Moore E.R."/>
            <person name="Lalucat J."/>
        </authorList>
    </citation>
    <scope>NUCLEOTIDE SEQUENCE [LARGE SCALE GENOMIC DNA]</scope>
    <source>
        <strain evidence="2 3">CCUG 52769</strain>
    </source>
</reference>
<dbReference type="Gene3D" id="2.40.160.10">
    <property type="entry name" value="Porin"/>
    <property type="match status" value="1"/>
</dbReference>
<dbReference type="SUPFAM" id="SSF56935">
    <property type="entry name" value="Porins"/>
    <property type="match status" value="1"/>
</dbReference>
<feature type="signal peptide" evidence="1">
    <location>
        <begin position="1"/>
        <end position="35"/>
    </location>
</feature>
<name>A0A254NCL9_9BURK</name>
<evidence type="ECO:0000256" key="1">
    <source>
        <dbReference type="SAM" id="SignalP"/>
    </source>
</evidence>